<dbReference type="EMBL" id="PFAP01000001">
    <property type="protein sequence ID" value="PIR94674.1"/>
    <property type="molecule type" value="Genomic_DNA"/>
</dbReference>
<accession>A0A2H0V6E4</accession>
<dbReference type="AlphaFoldDB" id="A0A2H0V6E4"/>
<sequence>MKSKIRLRIKNNLMKIMIFTEGTILMHKAGQGLSRDKIIEQVKKKEPSVHDFSSYIPIGSAVDKISSWQKQGAAIIYLTSRSSDKEVNDISKVIKTHNFPPGRLIYCQDNETYVDVVEQYSPDILIEDNCASIGGASEVIANNIKASAREKIKSIILPEFSGIDSLASNISELI</sequence>
<comment type="caution">
    <text evidence="1">The sequence shown here is derived from an EMBL/GenBank/DDBJ whole genome shotgun (WGS) entry which is preliminary data.</text>
</comment>
<proteinExistence type="predicted"/>
<name>A0A2H0V6E4_9BACT</name>
<dbReference type="InterPro" id="IPR023214">
    <property type="entry name" value="HAD_sf"/>
</dbReference>
<gene>
    <name evidence="1" type="ORF">COT97_00235</name>
</gene>
<reference evidence="2" key="1">
    <citation type="submission" date="2017-09" db="EMBL/GenBank/DDBJ databases">
        <title>Depth-based differentiation of microbial function through sediment-hosted aquifers and enrichment of novel symbionts in the deep terrestrial subsurface.</title>
        <authorList>
            <person name="Probst A.J."/>
            <person name="Ladd B."/>
            <person name="Jarett J.K."/>
            <person name="Geller-Mcgrath D.E."/>
            <person name="Sieber C.M.K."/>
            <person name="Emerson J.B."/>
            <person name="Anantharaman K."/>
            <person name="Thomas B.C."/>
            <person name="Malmstrom R."/>
            <person name="Stieglmeier M."/>
            <person name="Klingl A."/>
            <person name="Woyke T."/>
            <person name="Ryan C.M."/>
            <person name="Banfield J.F."/>
        </authorList>
    </citation>
    <scope>NUCLEOTIDE SEQUENCE [LARGE SCALE GENOMIC DNA]</scope>
</reference>
<dbReference type="Gene3D" id="3.40.50.1000">
    <property type="entry name" value="HAD superfamily/HAD-like"/>
    <property type="match status" value="1"/>
</dbReference>
<evidence type="ECO:0000313" key="2">
    <source>
        <dbReference type="Proteomes" id="UP000229901"/>
    </source>
</evidence>
<protein>
    <submittedName>
        <fullName evidence="1">Uncharacterized protein</fullName>
    </submittedName>
</protein>
<dbReference type="Proteomes" id="UP000229901">
    <property type="component" value="Unassembled WGS sequence"/>
</dbReference>
<organism evidence="1 2">
    <name type="scientific">Candidatus Falkowbacteria bacterium CG10_big_fil_rev_8_21_14_0_10_39_11</name>
    <dbReference type="NCBI Taxonomy" id="1974565"/>
    <lineage>
        <taxon>Bacteria</taxon>
        <taxon>Candidatus Falkowiibacteriota</taxon>
    </lineage>
</organism>
<evidence type="ECO:0000313" key="1">
    <source>
        <dbReference type="EMBL" id="PIR94674.1"/>
    </source>
</evidence>